<accession>A0A0F9L422</accession>
<dbReference type="AlphaFoldDB" id="A0A0F9L422"/>
<protein>
    <submittedName>
        <fullName evidence="1">Uncharacterized protein</fullName>
    </submittedName>
</protein>
<gene>
    <name evidence="1" type="ORF">LCGC14_1325590</name>
</gene>
<name>A0A0F9L422_9ZZZZ</name>
<proteinExistence type="predicted"/>
<reference evidence="1" key="1">
    <citation type="journal article" date="2015" name="Nature">
        <title>Complex archaea that bridge the gap between prokaryotes and eukaryotes.</title>
        <authorList>
            <person name="Spang A."/>
            <person name="Saw J.H."/>
            <person name="Jorgensen S.L."/>
            <person name="Zaremba-Niedzwiedzka K."/>
            <person name="Martijn J."/>
            <person name="Lind A.E."/>
            <person name="van Eijk R."/>
            <person name="Schleper C."/>
            <person name="Guy L."/>
            <person name="Ettema T.J."/>
        </authorList>
    </citation>
    <scope>NUCLEOTIDE SEQUENCE</scope>
</reference>
<sequence>PYSLFYYPANDPGLRDLLVGCKDGYIRKFDKTAEDDDIGGSDQAIDSHVTLGPIQLSGGINDGKLGNINIVSAGGGSGGSETDSDDIDYSVYSERSSEKIIEAVSAGTSKFSSTFSSPGYQKGNKDRRKIRGRFGAIKIGNDTATETWGFEKLILDVKQIGRVL</sequence>
<dbReference type="EMBL" id="LAZR01007954">
    <property type="protein sequence ID" value="KKM81856.1"/>
    <property type="molecule type" value="Genomic_DNA"/>
</dbReference>
<organism evidence="1">
    <name type="scientific">marine sediment metagenome</name>
    <dbReference type="NCBI Taxonomy" id="412755"/>
    <lineage>
        <taxon>unclassified sequences</taxon>
        <taxon>metagenomes</taxon>
        <taxon>ecological metagenomes</taxon>
    </lineage>
</organism>
<comment type="caution">
    <text evidence="1">The sequence shown here is derived from an EMBL/GenBank/DDBJ whole genome shotgun (WGS) entry which is preliminary data.</text>
</comment>
<evidence type="ECO:0000313" key="1">
    <source>
        <dbReference type="EMBL" id="KKM81856.1"/>
    </source>
</evidence>
<feature type="non-terminal residue" evidence="1">
    <location>
        <position position="1"/>
    </location>
</feature>